<feature type="domain" description="NERD" evidence="2">
    <location>
        <begin position="66"/>
        <end position="186"/>
    </location>
</feature>
<keyword evidence="1" id="KW-1133">Transmembrane helix</keyword>
<organism evidence="3 4">
    <name type="scientific">Vallitalea pronyensis</name>
    <dbReference type="NCBI Taxonomy" id="1348613"/>
    <lineage>
        <taxon>Bacteria</taxon>
        <taxon>Bacillati</taxon>
        <taxon>Bacillota</taxon>
        <taxon>Clostridia</taxon>
        <taxon>Lachnospirales</taxon>
        <taxon>Vallitaleaceae</taxon>
        <taxon>Vallitalea</taxon>
    </lineage>
</organism>
<keyword evidence="4" id="KW-1185">Reference proteome</keyword>
<dbReference type="AlphaFoldDB" id="A0A8J8MMX1"/>
<dbReference type="InterPro" id="IPR011528">
    <property type="entry name" value="NERD"/>
</dbReference>
<keyword evidence="1" id="KW-0812">Transmembrane</keyword>
<reference evidence="3" key="1">
    <citation type="submission" date="2020-07" db="EMBL/GenBank/DDBJ databases">
        <title>Vallitalea pronyensis genome.</title>
        <authorList>
            <person name="Postec A."/>
        </authorList>
    </citation>
    <scope>NUCLEOTIDE SEQUENCE</scope>
    <source>
        <strain evidence="3">FatNI3</strain>
    </source>
</reference>
<keyword evidence="1" id="KW-0472">Membrane</keyword>
<sequence>MAQIINKSNHLRKELMVDYIKWAGCFVGAAFCVVLAFFTYGFSLIAALVLGIYCKKMKVNIDIVRSGLKGEKEVLKLLSGLPKRYKVISDLHIQGKNTSSQIDYVVVGANGVFVIEAKNVKGHIKGRTSDRQLTQLKAGKGGRTYKRDMYNPVFQVKGHVIGVSKVLKKQNWQHAIQGVVYFSHEESQVDMQSSEIAVLVKNRDDLLRYIKQYKKDGVKLAPHEQGKIVELLREHVM</sequence>
<dbReference type="EMBL" id="CP058649">
    <property type="protein sequence ID" value="QUI24382.1"/>
    <property type="molecule type" value="Genomic_DNA"/>
</dbReference>
<evidence type="ECO:0000256" key="1">
    <source>
        <dbReference type="SAM" id="Phobius"/>
    </source>
</evidence>
<dbReference type="Pfam" id="PF08378">
    <property type="entry name" value="NERD"/>
    <property type="match status" value="1"/>
</dbReference>
<evidence type="ECO:0000313" key="3">
    <source>
        <dbReference type="EMBL" id="QUI24382.1"/>
    </source>
</evidence>
<evidence type="ECO:0000313" key="4">
    <source>
        <dbReference type="Proteomes" id="UP000683246"/>
    </source>
</evidence>
<dbReference type="RefSeq" id="WP_212695077.1">
    <property type="nucleotide sequence ID" value="NZ_CP058649.1"/>
</dbReference>
<gene>
    <name evidence="3" type="ORF">HZI73_19695</name>
</gene>
<name>A0A8J8MMX1_9FIRM</name>
<protein>
    <submittedName>
        <fullName evidence="3">NERD domain-containing protein</fullName>
    </submittedName>
</protein>
<proteinExistence type="predicted"/>
<evidence type="ECO:0000259" key="2">
    <source>
        <dbReference type="PROSITE" id="PS50965"/>
    </source>
</evidence>
<dbReference type="KEGG" id="vpy:HZI73_19695"/>
<feature type="transmembrane region" description="Helical" evidence="1">
    <location>
        <begin position="20"/>
        <end position="53"/>
    </location>
</feature>
<accession>A0A8J8MMX1</accession>
<dbReference type="PROSITE" id="PS50965">
    <property type="entry name" value="NERD"/>
    <property type="match status" value="1"/>
</dbReference>
<dbReference type="Proteomes" id="UP000683246">
    <property type="component" value="Chromosome"/>
</dbReference>